<accession>G4WW28</accession>
<dbReference type="AlphaFoldDB" id="G4WW28"/>
<dbReference type="InterPro" id="IPR029052">
    <property type="entry name" value="Metallo-depent_PP-like"/>
</dbReference>
<reference evidence="3" key="1">
    <citation type="journal article" date="2004" name="Appl. Environ. Microbiol.">
        <title>Long-chain N-acyltyrosine synthases from environmental DNA.</title>
        <authorList>
            <person name="Brady S.F."/>
            <person name="Chao C.J."/>
            <person name="Clardy J."/>
        </authorList>
    </citation>
    <scope>NUCLEOTIDE SEQUENCE</scope>
</reference>
<dbReference type="EMBL" id="JF429417">
    <property type="protein sequence ID" value="AEQ20630.1"/>
    <property type="molecule type" value="Genomic_DNA"/>
</dbReference>
<dbReference type="SUPFAM" id="SSF56300">
    <property type="entry name" value="Metallo-dependent phosphatases"/>
    <property type="match status" value="1"/>
</dbReference>
<name>G4WW28_9BACT</name>
<proteinExistence type="inferred from homology"/>
<dbReference type="InterPro" id="IPR024654">
    <property type="entry name" value="Calcineurin-like_PHP_lpxH"/>
</dbReference>
<evidence type="ECO:0000259" key="2">
    <source>
        <dbReference type="Pfam" id="PF12850"/>
    </source>
</evidence>
<dbReference type="PANTHER" id="PTHR42850:SF2">
    <property type="entry name" value="BLL5683 PROTEIN"/>
    <property type="match status" value="1"/>
</dbReference>
<reference evidence="3" key="2">
    <citation type="journal article" date="2011" name="J. Bacteriol.">
        <title>Long-chain N-acyl amino acid synthases are linked to the putative PEP-CTERM/exosortase protein-sorting system in Gram-negative bacteria.</title>
        <authorList>
            <person name="Craig J.W."/>
            <person name="Cherry M.A."/>
            <person name="Brady S.F."/>
        </authorList>
    </citation>
    <scope>NUCLEOTIDE SEQUENCE</scope>
</reference>
<organism evidence="3">
    <name type="scientific">uncultured bacterium CSLF43</name>
    <dbReference type="NCBI Taxonomy" id="1091575"/>
    <lineage>
        <taxon>Bacteria</taxon>
        <taxon>environmental samples</taxon>
    </lineage>
</organism>
<comment type="similarity">
    <text evidence="1">Belongs to the metallophosphoesterase superfamily. YfcE family.</text>
</comment>
<evidence type="ECO:0000313" key="3">
    <source>
        <dbReference type="EMBL" id="AEQ20630.1"/>
    </source>
</evidence>
<dbReference type="GO" id="GO:0005737">
    <property type="term" value="C:cytoplasm"/>
    <property type="evidence" value="ECO:0007669"/>
    <property type="project" value="TreeGrafter"/>
</dbReference>
<dbReference type="InterPro" id="IPR050126">
    <property type="entry name" value="Ap4A_hydrolase"/>
</dbReference>
<evidence type="ECO:0000256" key="1">
    <source>
        <dbReference type="ARBA" id="ARBA00008950"/>
    </source>
</evidence>
<protein>
    <submittedName>
        <fullName evidence="3">Calcineurin-like phosphoesterase</fullName>
    </submittedName>
</protein>
<feature type="domain" description="Calcineurin-like phosphoesterase" evidence="2">
    <location>
        <begin position="1"/>
        <end position="195"/>
    </location>
</feature>
<dbReference type="Pfam" id="PF12850">
    <property type="entry name" value="Metallophos_2"/>
    <property type="match status" value="1"/>
</dbReference>
<dbReference type="PANTHER" id="PTHR42850">
    <property type="entry name" value="METALLOPHOSPHOESTERASE"/>
    <property type="match status" value="1"/>
</dbReference>
<dbReference type="GO" id="GO:0016791">
    <property type="term" value="F:phosphatase activity"/>
    <property type="evidence" value="ECO:0007669"/>
    <property type="project" value="TreeGrafter"/>
</dbReference>
<sequence>MKIAVISDLHGNHHALAAVLNDLSRKDVDEIICAGDVVDPLPGSAQVMRMLEERGIPTLRGNHEDYVLRALSAPAEDPMTYGPNWEPVRQVARSLNTEQIEAIKSWPLFFRRRDPVAGDLVICHASPGATQSGWFRGISEELGAELKDLDAGTFVCGHWHRQKIESWQSIQLVSIGSVGMSLHGKPEAEFVILEAAGGRWNATHVNIPYDREAAWREYRDSGWVEEGGPTAWLLFDELRLGVRRMTPFIAWAQDRKTHAQWPYRDRNELKSAIATYLVEVGAWNDLRQTLQIQGGLT</sequence>
<dbReference type="CDD" id="cd00838">
    <property type="entry name" value="MPP_superfamily"/>
    <property type="match status" value="1"/>
</dbReference>
<dbReference type="Gene3D" id="3.60.21.10">
    <property type="match status" value="1"/>
</dbReference>